<keyword evidence="2" id="KW-0560">Oxidoreductase</keyword>
<dbReference type="PANTHER" id="PTHR11091">
    <property type="entry name" value="OXIDOREDUCTASE-RELATED"/>
    <property type="match status" value="1"/>
</dbReference>
<dbReference type="Pfam" id="PF02615">
    <property type="entry name" value="Ldh_2"/>
    <property type="match status" value="1"/>
</dbReference>
<reference evidence="5" key="1">
    <citation type="submission" date="2023-07" db="EMBL/GenBank/DDBJ databases">
        <authorList>
            <person name="Deng Y."/>
            <person name="Zhang Y.-Q."/>
        </authorList>
    </citation>
    <scope>NUCLEOTIDE SEQUENCE [LARGE SCALE GENOMIC DNA]</scope>
    <source>
        <strain evidence="5">CPCC 205710</strain>
    </source>
</reference>
<gene>
    <name evidence="4" type="ORF">N4S67_22275</name>
</gene>
<evidence type="ECO:0000313" key="5">
    <source>
        <dbReference type="Proteomes" id="UP001206639"/>
    </source>
</evidence>
<comment type="caution">
    <text evidence="4">The sequence shown here is derived from an EMBL/GenBank/DDBJ whole genome shotgun (WGS) entry which is preliminary data.</text>
</comment>
<evidence type="ECO:0000256" key="2">
    <source>
        <dbReference type="ARBA" id="ARBA00023002"/>
    </source>
</evidence>
<accession>A0ABT2MGM8</accession>
<dbReference type="InterPro" id="IPR043143">
    <property type="entry name" value="Mal/L-sulf/L-lact_DH-like_NADP"/>
</dbReference>
<dbReference type="PANTHER" id="PTHR11091:SF0">
    <property type="entry name" value="MALATE DEHYDROGENASE"/>
    <property type="match status" value="1"/>
</dbReference>
<keyword evidence="5" id="KW-1185">Reference proteome</keyword>
<evidence type="ECO:0000313" key="4">
    <source>
        <dbReference type="EMBL" id="MCT7661136.1"/>
    </source>
</evidence>
<dbReference type="Gene3D" id="3.30.1370.60">
    <property type="entry name" value="Hypothetical oxidoreductase yiak, domain 2"/>
    <property type="match status" value="1"/>
</dbReference>
<dbReference type="Gene3D" id="1.10.1530.10">
    <property type="match status" value="1"/>
</dbReference>
<comment type="similarity">
    <text evidence="1">Belongs to the LDH2/MDH2 oxidoreductase family.</text>
</comment>
<dbReference type="RefSeq" id="WP_260995179.1">
    <property type="nucleotide sequence ID" value="NZ_JAODWD010000005.1"/>
</dbReference>
<dbReference type="InterPro" id="IPR036111">
    <property type="entry name" value="Mal/L-sulfo/L-lacto_DH-like_sf"/>
</dbReference>
<dbReference type="InterPro" id="IPR043144">
    <property type="entry name" value="Mal/L-sulf/L-lact_DH-like_ah"/>
</dbReference>
<dbReference type="Proteomes" id="UP001206639">
    <property type="component" value="Unassembled WGS sequence"/>
</dbReference>
<protein>
    <submittedName>
        <fullName evidence="4">Ldh family oxidoreductase</fullName>
    </submittedName>
</protein>
<evidence type="ECO:0000256" key="1">
    <source>
        <dbReference type="ARBA" id="ARBA00006056"/>
    </source>
</evidence>
<sequence>MTTRRFVPDSLRDQIVRILIQWGMAAPIADTTATVMVDADLSGIDSHGVSMLLMYETLLNEGRLNANAVPAIAEEGPAFGVVDGDHGLGHATAVYAVELAIAKAAYAGIGAVAVRNSRHFGAAGYYARLASERGCIALITTSTRIPVTFAAGGTSPVLGTNPIAFAAPRADGEPLVVDISTSVVAMNKVKAYALKGDVLPVGWVYDRTGRPVTDSAAAYAMLTSQEATLSPLGGAALETGAHKGFGLSLMVQILSTALSNAATPLDTRDRDNIGHFFLVIDTAMVNSSGSVAGIVEDTLTAMQRDEQEVRIPGDPEREARSERGRRGIPLPDTLIRQVADIAARSGAPFVLTESS</sequence>
<evidence type="ECO:0000256" key="3">
    <source>
        <dbReference type="SAM" id="MobiDB-lite"/>
    </source>
</evidence>
<dbReference type="InterPro" id="IPR003767">
    <property type="entry name" value="Malate/L-lactate_DH-like"/>
</dbReference>
<organism evidence="4 5">
    <name type="scientific">Mycobacterium deserti</name>
    <dbReference type="NCBI Taxonomy" id="2978347"/>
    <lineage>
        <taxon>Bacteria</taxon>
        <taxon>Bacillati</taxon>
        <taxon>Actinomycetota</taxon>
        <taxon>Actinomycetes</taxon>
        <taxon>Mycobacteriales</taxon>
        <taxon>Mycobacteriaceae</taxon>
        <taxon>Mycobacterium</taxon>
    </lineage>
</organism>
<feature type="compositionally biased region" description="Basic and acidic residues" evidence="3">
    <location>
        <begin position="307"/>
        <end position="325"/>
    </location>
</feature>
<feature type="region of interest" description="Disordered" evidence="3">
    <location>
        <begin position="307"/>
        <end position="328"/>
    </location>
</feature>
<dbReference type="SUPFAM" id="SSF89733">
    <property type="entry name" value="L-sulfolactate dehydrogenase-like"/>
    <property type="match status" value="1"/>
</dbReference>
<dbReference type="EMBL" id="JAODWD010000005">
    <property type="protein sequence ID" value="MCT7661136.1"/>
    <property type="molecule type" value="Genomic_DNA"/>
</dbReference>
<proteinExistence type="inferred from homology"/>
<name>A0ABT2MGM8_9MYCO</name>